<dbReference type="SMART" id="SM00267">
    <property type="entry name" value="GGDEF"/>
    <property type="match status" value="1"/>
</dbReference>
<protein>
    <recommendedName>
        <fullName evidence="1">diguanylate cyclase</fullName>
        <ecNumber evidence="1">2.7.7.65</ecNumber>
    </recommendedName>
</protein>
<dbReference type="GO" id="GO:0052621">
    <property type="term" value="F:diguanylate cyclase activity"/>
    <property type="evidence" value="ECO:0007669"/>
    <property type="project" value="UniProtKB-EC"/>
</dbReference>
<dbReference type="PROSITE" id="PS50887">
    <property type="entry name" value="GGDEF"/>
    <property type="match status" value="1"/>
</dbReference>
<dbReference type="InterPro" id="IPR050469">
    <property type="entry name" value="Diguanylate_Cyclase"/>
</dbReference>
<keyword evidence="5" id="KW-1185">Reference proteome</keyword>
<evidence type="ECO:0000256" key="1">
    <source>
        <dbReference type="ARBA" id="ARBA00012528"/>
    </source>
</evidence>
<dbReference type="Gene3D" id="3.30.70.270">
    <property type="match status" value="1"/>
</dbReference>
<evidence type="ECO:0000313" key="5">
    <source>
        <dbReference type="Proteomes" id="UP000642180"/>
    </source>
</evidence>
<dbReference type="EMBL" id="BMDI01000002">
    <property type="protein sequence ID" value="GGI19964.1"/>
    <property type="molecule type" value="Genomic_DNA"/>
</dbReference>
<gene>
    <name evidence="4" type="ORF">GCM10008066_21660</name>
</gene>
<dbReference type="NCBIfam" id="TIGR00254">
    <property type="entry name" value="GGDEF"/>
    <property type="match status" value="1"/>
</dbReference>
<organism evidence="4 5">
    <name type="scientific">Oxalicibacterium faecigallinarum</name>
    <dbReference type="NCBI Taxonomy" id="573741"/>
    <lineage>
        <taxon>Bacteria</taxon>
        <taxon>Pseudomonadati</taxon>
        <taxon>Pseudomonadota</taxon>
        <taxon>Betaproteobacteria</taxon>
        <taxon>Burkholderiales</taxon>
        <taxon>Oxalobacteraceae</taxon>
        <taxon>Oxalicibacterium</taxon>
    </lineage>
</organism>
<dbReference type="GO" id="GO:1902201">
    <property type="term" value="P:negative regulation of bacterial-type flagellum-dependent cell motility"/>
    <property type="evidence" value="ECO:0007669"/>
    <property type="project" value="TreeGrafter"/>
</dbReference>
<comment type="catalytic activity">
    <reaction evidence="2">
        <text>2 GTP = 3',3'-c-di-GMP + 2 diphosphate</text>
        <dbReference type="Rhea" id="RHEA:24898"/>
        <dbReference type="ChEBI" id="CHEBI:33019"/>
        <dbReference type="ChEBI" id="CHEBI:37565"/>
        <dbReference type="ChEBI" id="CHEBI:58805"/>
        <dbReference type="EC" id="2.7.7.65"/>
    </reaction>
</comment>
<accession>A0A8J3F6V1</accession>
<dbReference type="InterPro" id="IPR007435">
    <property type="entry name" value="DUF484"/>
</dbReference>
<reference evidence="5" key="1">
    <citation type="journal article" date="2019" name="Int. J. Syst. Evol. Microbiol.">
        <title>The Global Catalogue of Microorganisms (GCM) 10K type strain sequencing project: providing services to taxonomists for standard genome sequencing and annotation.</title>
        <authorList>
            <consortium name="The Broad Institute Genomics Platform"/>
            <consortium name="The Broad Institute Genome Sequencing Center for Infectious Disease"/>
            <person name="Wu L."/>
            <person name="Ma J."/>
        </authorList>
    </citation>
    <scope>NUCLEOTIDE SEQUENCE [LARGE SCALE GENOMIC DNA]</scope>
    <source>
        <strain evidence="5">CCM 2767</strain>
    </source>
</reference>
<comment type="caution">
    <text evidence="4">The sequence shown here is derived from an EMBL/GenBank/DDBJ whole genome shotgun (WGS) entry which is preliminary data.</text>
</comment>
<dbReference type="GO" id="GO:0043709">
    <property type="term" value="P:cell adhesion involved in single-species biofilm formation"/>
    <property type="evidence" value="ECO:0007669"/>
    <property type="project" value="TreeGrafter"/>
</dbReference>
<sequence>MSNQLVDENTQLRRQLSELLEHARRNQDIMQRYQAFDLKFIGANSFQELIDSVFDTLTEASELDVVTLALIDPEAEIRRILTDLRIDVSDYPNLIFIEQSPNAAQTAMHRAQLGAYRSTQHMHLFPESVLKPASVTVLPLIRRNQLIGWLSLGSLDPQRFTTNMASDFLQHRASIVAICVENVINNERLQHIGLTDPLTGVNNRRYVEKRLLEEVGRTQRHAYPLSCLYIDLDHFKQVNDRYGHQGGDEVLKEVAGRITAELRLSDALGRFGGEEFVVLLIDAPHDAALAVAERIRLSVNNTPLHLSSGESLHATVSIGVATAHNLSRKDPAAPIAQQLLASADVALYRAKKEGRNCVISAENTESRVATAAK</sequence>
<dbReference type="InterPro" id="IPR029016">
    <property type="entry name" value="GAF-like_dom_sf"/>
</dbReference>
<dbReference type="InterPro" id="IPR029787">
    <property type="entry name" value="Nucleotide_cyclase"/>
</dbReference>
<dbReference type="Proteomes" id="UP000642180">
    <property type="component" value="Unassembled WGS sequence"/>
</dbReference>
<dbReference type="PANTHER" id="PTHR45138">
    <property type="entry name" value="REGULATORY COMPONENTS OF SENSORY TRANSDUCTION SYSTEM"/>
    <property type="match status" value="1"/>
</dbReference>
<proteinExistence type="predicted"/>
<dbReference type="InterPro" id="IPR000160">
    <property type="entry name" value="GGDEF_dom"/>
</dbReference>
<dbReference type="EC" id="2.7.7.65" evidence="1"/>
<dbReference type="Pfam" id="PF00990">
    <property type="entry name" value="GGDEF"/>
    <property type="match status" value="1"/>
</dbReference>
<dbReference type="Gene3D" id="3.30.450.40">
    <property type="match status" value="1"/>
</dbReference>
<dbReference type="SUPFAM" id="SSF55781">
    <property type="entry name" value="GAF domain-like"/>
    <property type="match status" value="1"/>
</dbReference>
<evidence type="ECO:0000259" key="3">
    <source>
        <dbReference type="PROSITE" id="PS50887"/>
    </source>
</evidence>
<dbReference type="GO" id="GO:0005886">
    <property type="term" value="C:plasma membrane"/>
    <property type="evidence" value="ECO:0007669"/>
    <property type="project" value="TreeGrafter"/>
</dbReference>
<evidence type="ECO:0000313" key="4">
    <source>
        <dbReference type="EMBL" id="GGI19964.1"/>
    </source>
</evidence>
<name>A0A8J3F6V1_9BURK</name>
<dbReference type="AlphaFoldDB" id="A0A8J3F6V1"/>
<dbReference type="CDD" id="cd01949">
    <property type="entry name" value="GGDEF"/>
    <property type="match status" value="1"/>
</dbReference>
<evidence type="ECO:0000256" key="2">
    <source>
        <dbReference type="ARBA" id="ARBA00034247"/>
    </source>
</evidence>
<dbReference type="Pfam" id="PF04340">
    <property type="entry name" value="DUF484"/>
    <property type="match status" value="1"/>
</dbReference>
<dbReference type="FunFam" id="3.30.70.270:FF:000001">
    <property type="entry name" value="Diguanylate cyclase domain protein"/>
    <property type="match status" value="1"/>
</dbReference>
<feature type="domain" description="GGDEF" evidence="3">
    <location>
        <begin position="223"/>
        <end position="363"/>
    </location>
</feature>
<dbReference type="InterPro" id="IPR043128">
    <property type="entry name" value="Rev_trsase/Diguanyl_cyclase"/>
</dbReference>
<dbReference type="PANTHER" id="PTHR45138:SF9">
    <property type="entry name" value="DIGUANYLATE CYCLASE DGCM-RELATED"/>
    <property type="match status" value="1"/>
</dbReference>
<dbReference type="RefSeq" id="WP_188381371.1">
    <property type="nucleotide sequence ID" value="NZ_BMDI01000002.1"/>
</dbReference>
<dbReference type="SUPFAM" id="SSF55073">
    <property type="entry name" value="Nucleotide cyclase"/>
    <property type="match status" value="1"/>
</dbReference>